<dbReference type="SUPFAM" id="SSF51735">
    <property type="entry name" value="NAD(P)-binding Rossmann-fold domains"/>
    <property type="match status" value="1"/>
</dbReference>
<dbReference type="InterPro" id="IPR013752">
    <property type="entry name" value="KPA_reductase"/>
</dbReference>
<dbReference type="RefSeq" id="WP_379954998.1">
    <property type="nucleotide sequence ID" value="NZ_JAUYVI010000002.1"/>
</dbReference>
<dbReference type="InterPro" id="IPR036291">
    <property type="entry name" value="NAD(P)-bd_dom_sf"/>
</dbReference>
<feature type="domain" description="Ketopantoate reductase N-terminal" evidence="7">
    <location>
        <begin position="4"/>
        <end position="169"/>
    </location>
</feature>
<comment type="pathway">
    <text evidence="1">Cofactor biosynthesis; (R)-pantothenate biosynthesis; (R)-pantoate from 3-methyl-2-oxobutanoate: step 2/2.</text>
</comment>
<sequence length="326" mass="34716">MKFCIYGAGAIGGLIGAHLARSGEDVTLIARGAHLAAMRENGLKVTGHGGDFTVKPRVTEDSAEAGPQDFVIVALKAHQVSAIAEKMKPLLGPETAVVMAVNGLPWWYFYGLDGPLKDRRLPIVDPGNAQWTHIGPERVIGCVVYPAAEVVAPGELRHVENDRFSLGEPSNEKTERVTALSRALMAAGFKAPVKTDIRTEIWVKLWGNVAFNPISALTGGTLKGIAEDPGTRAVVRGVMNEAEAIANKLGVTMPIPVEKRIDGAAGIGEHKTSMLQDFERGRPVELDAIVGAVAELGRLVQVPTPMIDTIYALAKHKAVKAGLYQG</sequence>
<evidence type="ECO:0000256" key="5">
    <source>
        <dbReference type="ARBA" id="ARBA00032024"/>
    </source>
</evidence>
<evidence type="ECO:0000256" key="3">
    <source>
        <dbReference type="ARBA" id="ARBA00019465"/>
    </source>
</evidence>
<dbReference type="PANTHER" id="PTHR21708">
    <property type="entry name" value="PROBABLE 2-DEHYDROPANTOATE 2-REDUCTASE"/>
    <property type="match status" value="1"/>
</dbReference>
<keyword evidence="9" id="KW-0560">Oxidoreductase</keyword>
<gene>
    <name evidence="9" type="ORF">Q8A70_07940</name>
</gene>
<protein>
    <recommendedName>
        <fullName evidence="3">2-dehydropantoate 2-reductase</fullName>
        <ecNumber evidence="2">1.1.1.169</ecNumber>
    </recommendedName>
    <alternativeName>
        <fullName evidence="5">Ketopantoate reductase</fullName>
    </alternativeName>
</protein>
<accession>A0ABU0YIQ0</accession>
<dbReference type="InterPro" id="IPR013328">
    <property type="entry name" value="6PGD_dom2"/>
</dbReference>
<reference evidence="10" key="1">
    <citation type="submission" date="2023-08" db="EMBL/GenBank/DDBJ databases">
        <title>Rhodospirillaceae gen. nov., a novel taxon isolated from the Yangtze River Yuezi River estuary sludge.</title>
        <authorList>
            <person name="Ruan L."/>
        </authorList>
    </citation>
    <scope>NUCLEOTIDE SEQUENCE [LARGE SCALE GENOMIC DNA]</scope>
    <source>
        <strain evidence="10">R-7</strain>
    </source>
</reference>
<dbReference type="EC" id="1.1.1.169" evidence="2"/>
<name>A0ABU0YIQ0_9PROT</name>
<evidence type="ECO:0000256" key="4">
    <source>
        <dbReference type="ARBA" id="ARBA00022655"/>
    </source>
</evidence>
<proteinExistence type="predicted"/>
<dbReference type="Proteomes" id="UP001230156">
    <property type="component" value="Unassembled WGS sequence"/>
</dbReference>
<dbReference type="InterPro" id="IPR008927">
    <property type="entry name" value="6-PGluconate_DH-like_C_sf"/>
</dbReference>
<dbReference type="Gene3D" id="3.40.50.720">
    <property type="entry name" value="NAD(P)-binding Rossmann-like Domain"/>
    <property type="match status" value="1"/>
</dbReference>
<dbReference type="SUPFAM" id="SSF48179">
    <property type="entry name" value="6-phosphogluconate dehydrogenase C-terminal domain-like"/>
    <property type="match status" value="1"/>
</dbReference>
<keyword evidence="4" id="KW-0566">Pantothenate biosynthesis</keyword>
<dbReference type="GO" id="GO:0008677">
    <property type="term" value="F:2-dehydropantoate 2-reductase activity"/>
    <property type="evidence" value="ECO:0007669"/>
    <property type="project" value="UniProtKB-EC"/>
</dbReference>
<evidence type="ECO:0000313" key="10">
    <source>
        <dbReference type="Proteomes" id="UP001230156"/>
    </source>
</evidence>
<comment type="catalytic activity">
    <reaction evidence="6">
        <text>(R)-pantoate + NADP(+) = 2-dehydropantoate + NADPH + H(+)</text>
        <dbReference type="Rhea" id="RHEA:16233"/>
        <dbReference type="ChEBI" id="CHEBI:11561"/>
        <dbReference type="ChEBI" id="CHEBI:15378"/>
        <dbReference type="ChEBI" id="CHEBI:15980"/>
        <dbReference type="ChEBI" id="CHEBI:57783"/>
        <dbReference type="ChEBI" id="CHEBI:58349"/>
        <dbReference type="EC" id="1.1.1.169"/>
    </reaction>
</comment>
<dbReference type="InterPro" id="IPR013332">
    <property type="entry name" value="KPR_N"/>
</dbReference>
<keyword evidence="10" id="KW-1185">Reference proteome</keyword>
<evidence type="ECO:0000313" key="9">
    <source>
        <dbReference type="EMBL" id="MDQ7247594.1"/>
    </source>
</evidence>
<feature type="domain" description="Ketopantoate reductase C-terminal" evidence="8">
    <location>
        <begin position="196"/>
        <end position="317"/>
    </location>
</feature>
<evidence type="ECO:0000259" key="7">
    <source>
        <dbReference type="Pfam" id="PF02558"/>
    </source>
</evidence>
<organism evidence="9 10">
    <name type="scientific">Dongia sedimenti</name>
    <dbReference type="NCBI Taxonomy" id="3064282"/>
    <lineage>
        <taxon>Bacteria</taxon>
        <taxon>Pseudomonadati</taxon>
        <taxon>Pseudomonadota</taxon>
        <taxon>Alphaproteobacteria</taxon>
        <taxon>Rhodospirillales</taxon>
        <taxon>Dongiaceae</taxon>
        <taxon>Dongia</taxon>
    </lineage>
</organism>
<dbReference type="InterPro" id="IPR051402">
    <property type="entry name" value="KPR-Related"/>
</dbReference>
<dbReference type="Pfam" id="PF08546">
    <property type="entry name" value="ApbA_C"/>
    <property type="match status" value="1"/>
</dbReference>
<dbReference type="NCBIfam" id="NF005089">
    <property type="entry name" value="PRK06522.1-4"/>
    <property type="match status" value="1"/>
</dbReference>
<dbReference type="Gene3D" id="1.10.1040.10">
    <property type="entry name" value="N-(1-d-carboxylethyl)-l-norvaline Dehydrogenase, domain 2"/>
    <property type="match status" value="1"/>
</dbReference>
<dbReference type="EMBL" id="JAUYVI010000002">
    <property type="protein sequence ID" value="MDQ7247594.1"/>
    <property type="molecule type" value="Genomic_DNA"/>
</dbReference>
<evidence type="ECO:0000256" key="6">
    <source>
        <dbReference type="ARBA" id="ARBA00048793"/>
    </source>
</evidence>
<dbReference type="Pfam" id="PF02558">
    <property type="entry name" value="ApbA"/>
    <property type="match status" value="1"/>
</dbReference>
<comment type="caution">
    <text evidence="9">The sequence shown here is derived from an EMBL/GenBank/DDBJ whole genome shotgun (WGS) entry which is preliminary data.</text>
</comment>
<evidence type="ECO:0000256" key="1">
    <source>
        <dbReference type="ARBA" id="ARBA00004994"/>
    </source>
</evidence>
<dbReference type="PANTHER" id="PTHR21708:SF45">
    <property type="entry name" value="2-DEHYDROPANTOATE 2-REDUCTASE"/>
    <property type="match status" value="1"/>
</dbReference>
<evidence type="ECO:0000259" key="8">
    <source>
        <dbReference type="Pfam" id="PF08546"/>
    </source>
</evidence>
<evidence type="ECO:0000256" key="2">
    <source>
        <dbReference type="ARBA" id="ARBA00013014"/>
    </source>
</evidence>